<keyword evidence="1" id="KW-1133">Transmembrane helix</keyword>
<keyword evidence="1" id="KW-0812">Transmembrane</keyword>
<name>A0A135WJJ2_9FLAO</name>
<protein>
    <submittedName>
        <fullName evidence="2">Uncharacterized protein</fullName>
    </submittedName>
</protein>
<reference evidence="2 3" key="2">
    <citation type="journal article" date="2016" name="Genome Announc.">
        <title>Draft Genome Sequence of a Biocontrol Rhizobacterium, Chryseobacterium kwangjuense Strain KJ1R5, Isolated from Pepper (Capsicum annuum).</title>
        <authorList>
            <person name="Jeong J.J."/>
            <person name="Park H."/>
            <person name="Park B.H."/>
            <person name="Mannaa M."/>
            <person name="Sang M.K."/>
            <person name="Choi I.G."/>
            <person name="Kim K.D."/>
        </authorList>
    </citation>
    <scope>NUCLEOTIDE SEQUENCE [LARGE SCALE GENOMIC DNA]</scope>
    <source>
        <strain evidence="2 3">KJ1R5</strain>
    </source>
</reference>
<organism evidence="2 3">
    <name type="scientific">Chryseobacterium kwangjuense</name>
    <dbReference type="NCBI Taxonomy" id="267125"/>
    <lineage>
        <taxon>Bacteria</taxon>
        <taxon>Pseudomonadati</taxon>
        <taxon>Bacteroidota</taxon>
        <taxon>Flavobacteriia</taxon>
        <taxon>Flavobacteriales</taxon>
        <taxon>Weeksellaceae</taxon>
        <taxon>Chryseobacterium group</taxon>
        <taxon>Chryseobacterium</taxon>
    </lineage>
</organism>
<evidence type="ECO:0000313" key="3">
    <source>
        <dbReference type="Proteomes" id="UP000070513"/>
    </source>
</evidence>
<dbReference type="Proteomes" id="UP000070513">
    <property type="component" value="Unassembled WGS sequence"/>
</dbReference>
<dbReference type="EMBL" id="LPUR01000001">
    <property type="protein sequence ID" value="KXH85040.1"/>
    <property type="molecule type" value="Genomic_DNA"/>
</dbReference>
<feature type="transmembrane region" description="Helical" evidence="1">
    <location>
        <begin position="12"/>
        <end position="30"/>
    </location>
</feature>
<dbReference type="RefSeq" id="WP_062648472.1">
    <property type="nucleotide sequence ID" value="NZ_LPUR01000001.1"/>
</dbReference>
<evidence type="ECO:0000256" key="1">
    <source>
        <dbReference type="SAM" id="Phobius"/>
    </source>
</evidence>
<comment type="caution">
    <text evidence="2">The sequence shown here is derived from an EMBL/GenBank/DDBJ whole genome shotgun (WGS) entry which is preliminary data.</text>
</comment>
<dbReference type="AlphaFoldDB" id="A0A135WJJ2"/>
<feature type="transmembrane region" description="Helical" evidence="1">
    <location>
        <begin position="67"/>
        <end position="90"/>
    </location>
</feature>
<sequence>MKSLAQFFRTRKTALIISSVYVGAGTLAVYSLYPDDPTFGEWSLYIIIGTFPVTFISFMYRYVEADAFFGVLMIQFIMFVITFLVLSLFIRNKYEN</sequence>
<reference evidence="3" key="1">
    <citation type="submission" date="2015-12" db="EMBL/GenBank/DDBJ databases">
        <title>Genome sequence of a biocontrol rhizobacterium Chryseobacterium kwangjuense strain KJ1R5 isolated from pepper (Capsicum annuum L.).</title>
        <authorList>
            <person name="Jeong J.-J."/>
            <person name="Park H."/>
            <person name="Mannaa M."/>
            <person name="Sang M.K."/>
            <person name="Choi I.-G."/>
            <person name="Kim K.D."/>
        </authorList>
    </citation>
    <scope>NUCLEOTIDE SEQUENCE [LARGE SCALE GENOMIC DNA]</scope>
    <source>
        <strain evidence="3">KJ1R5</strain>
    </source>
</reference>
<proteinExistence type="predicted"/>
<keyword evidence="1" id="KW-0472">Membrane</keyword>
<evidence type="ECO:0000313" key="2">
    <source>
        <dbReference type="EMBL" id="KXH85040.1"/>
    </source>
</evidence>
<dbReference type="OrthoDB" id="797805at2"/>
<gene>
    <name evidence="2" type="ORF">AU378_04600</name>
</gene>
<accession>A0A135WJJ2</accession>
<feature type="transmembrane region" description="Helical" evidence="1">
    <location>
        <begin position="42"/>
        <end position="60"/>
    </location>
</feature>